<gene>
    <name evidence="8" type="ORF">D0433_03500</name>
</gene>
<evidence type="ECO:0000313" key="8">
    <source>
        <dbReference type="EMBL" id="RFM24875.1"/>
    </source>
</evidence>
<dbReference type="PANTHER" id="PTHR42788">
    <property type="entry name" value="TAURINE IMPORT ATP-BINDING PROTEIN-RELATED"/>
    <property type="match status" value="1"/>
</dbReference>
<protein>
    <submittedName>
        <fullName evidence="8">ATP-binding cassette domain-containing protein</fullName>
    </submittedName>
</protein>
<dbReference type="SMART" id="SM00382">
    <property type="entry name" value="AAA"/>
    <property type="match status" value="1"/>
</dbReference>
<keyword evidence="4" id="KW-0547">Nucleotide-binding</keyword>
<evidence type="ECO:0000313" key="9">
    <source>
        <dbReference type="Proteomes" id="UP000266389"/>
    </source>
</evidence>
<evidence type="ECO:0000256" key="1">
    <source>
        <dbReference type="ARBA" id="ARBA00004202"/>
    </source>
</evidence>
<dbReference type="GO" id="GO:0005524">
    <property type="term" value="F:ATP binding"/>
    <property type="evidence" value="ECO:0007669"/>
    <property type="project" value="UniProtKB-KW"/>
</dbReference>
<dbReference type="InterPro" id="IPR050166">
    <property type="entry name" value="ABC_transporter_ATP-bind"/>
</dbReference>
<dbReference type="Gene3D" id="3.40.50.300">
    <property type="entry name" value="P-loop containing nucleotide triphosphate hydrolases"/>
    <property type="match status" value="1"/>
</dbReference>
<keyword evidence="6" id="KW-0472">Membrane</keyword>
<sequence length="257" mass="28422">MIKIENASKTFAKGTPNEVYALKNVTLTIAKGDFVTVIGTNGSGKSTLLNAIAGTLTLDEGRVKINHEDVTKLPDFKRAKYIGRVFQNPFSGTAPTMTVAENLQLAYLRGEKKSLTIAMTSAQKKLLRERVAELRMGLENRMDTPIGLLSGGQRQALTLLMAALKKPEILLLDEHTAALDPISAELILSITQEIISKYHLTALMVTHSMSYATRFGNRLIMMNLGEVACDIQGEEKQTLTEQTLLKRFEERHIHVVI</sequence>
<evidence type="ECO:0000256" key="5">
    <source>
        <dbReference type="ARBA" id="ARBA00022840"/>
    </source>
</evidence>
<dbReference type="PROSITE" id="PS50893">
    <property type="entry name" value="ABC_TRANSPORTER_2"/>
    <property type="match status" value="1"/>
</dbReference>
<feature type="domain" description="ABC transporter" evidence="7">
    <location>
        <begin position="2"/>
        <end position="249"/>
    </location>
</feature>
<evidence type="ECO:0000256" key="3">
    <source>
        <dbReference type="ARBA" id="ARBA00022475"/>
    </source>
</evidence>
<dbReference type="AlphaFoldDB" id="A0A395M262"/>
<keyword evidence="3" id="KW-1003">Cell membrane</keyword>
<dbReference type="InterPro" id="IPR003593">
    <property type="entry name" value="AAA+_ATPase"/>
</dbReference>
<dbReference type="PANTHER" id="PTHR42788:SF7">
    <property type="entry name" value="NITRATE ABC TRANSPORTER ATP-BINDING PROTEIN"/>
    <property type="match status" value="1"/>
</dbReference>
<dbReference type="EMBL" id="PHFL01000015">
    <property type="protein sequence ID" value="RFM24875.1"/>
    <property type="molecule type" value="Genomic_DNA"/>
</dbReference>
<dbReference type="Proteomes" id="UP000266389">
    <property type="component" value="Unassembled WGS sequence"/>
</dbReference>
<dbReference type="Pfam" id="PF00005">
    <property type="entry name" value="ABC_tran"/>
    <property type="match status" value="1"/>
</dbReference>
<evidence type="ECO:0000256" key="2">
    <source>
        <dbReference type="ARBA" id="ARBA00022448"/>
    </source>
</evidence>
<evidence type="ECO:0000256" key="4">
    <source>
        <dbReference type="ARBA" id="ARBA00022741"/>
    </source>
</evidence>
<comment type="caution">
    <text evidence="8">The sequence shown here is derived from an EMBL/GenBank/DDBJ whole genome shotgun (WGS) entry which is preliminary data.</text>
</comment>
<reference evidence="8 9" key="1">
    <citation type="journal article" date="2011" name="ISME J.">
        <title>Community ecology of hot spring cyanobacterial mats: predominant populations and their functional potential.</title>
        <authorList>
            <person name="Klatt C.G."/>
            <person name="Wood J.M."/>
            <person name="Rusch D.B."/>
            <person name="Bateson M.M."/>
            <person name="Hamamura N."/>
            <person name="Heidelberg J.F."/>
            <person name="Grossman A.R."/>
            <person name="Bhaya D."/>
            <person name="Cohan F.M."/>
            <person name="Kuhl M."/>
            <person name="Bryant D.A."/>
            <person name="Ward D.M."/>
        </authorList>
    </citation>
    <scope>NUCLEOTIDE SEQUENCE [LARGE SCALE GENOMIC DNA]</scope>
    <source>
        <strain evidence="8">OS</strain>
    </source>
</reference>
<dbReference type="InterPro" id="IPR017871">
    <property type="entry name" value="ABC_transporter-like_CS"/>
</dbReference>
<evidence type="ECO:0000259" key="7">
    <source>
        <dbReference type="PROSITE" id="PS50893"/>
    </source>
</evidence>
<keyword evidence="5 8" id="KW-0067">ATP-binding</keyword>
<accession>A0A395M262</accession>
<comment type="subcellular location">
    <subcellularLocation>
        <location evidence="1">Cell membrane</location>
        <topology evidence="1">Peripheral membrane protein</topology>
    </subcellularLocation>
</comment>
<keyword evidence="2" id="KW-0813">Transport</keyword>
<dbReference type="GO" id="GO:0016887">
    <property type="term" value="F:ATP hydrolysis activity"/>
    <property type="evidence" value="ECO:0007669"/>
    <property type="project" value="InterPro"/>
</dbReference>
<dbReference type="SUPFAM" id="SSF52540">
    <property type="entry name" value="P-loop containing nucleoside triphosphate hydrolases"/>
    <property type="match status" value="1"/>
</dbReference>
<evidence type="ECO:0000256" key="6">
    <source>
        <dbReference type="ARBA" id="ARBA00023136"/>
    </source>
</evidence>
<proteinExistence type="predicted"/>
<name>A0A395M262_9BACT</name>
<dbReference type="InterPro" id="IPR003439">
    <property type="entry name" value="ABC_transporter-like_ATP-bd"/>
</dbReference>
<organism evidence="8 9">
    <name type="scientific">Candidatus Thermochlorobacter aerophilus</name>
    <dbReference type="NCBI Taxonomy" id="1868324"/>
    <lineage>
        <taxon>Bacteria</taxon>
        <taxon>Pseudomonadati</taxon>
        <taxon>Chlorobiota</taxon>
        <taxon>Chlorobiia</taxon>
        <taxon>Chlorobiales</taxon>
        <taxon>Candidatus Thermochlorobacteriaceae</taxon>
        <taxon>Candidatus Thermochlorobacter</taxon>
    </lineage>
</organism>
<dbReference type="PROSITE" id="PS00211">
    <property type="entry name" value="ABC_TRANSPORTER_1"/>
    <property type="match status" value="1"/>
</dbReference>
<dbReference type="GO" id="GO:0005886">
    <property type="term" value="C:plasma membrane"/>
    <property type="evidence" value="ECO:0007669"/>
    <property type="project" value="UniProtKB-SubCell"/>
</dbReference>
<dbReference type="InterPro" id="IPR027417">
    <property type="entry name" value="P-loop_NTPase"/>
</dbReference>